<gene>
    <name evidence="1" type="ORF">COHA_005770</name>
</gene>
<sequence length="239" mass="25937">MSAAGQGDQGAAAALPWAAVELQQAPPEPDLPSKLGLSVGSRIEVWWSVHMEQEGGEETSVNKWWGASLDSKAAGETDGEGRQVYILKYDPDTESGFAEHEMRAVTFLDDHMLYDHVEGEDACDLLHWRREGEAWEPPADEAEEGEEAAPLSLGDIVQQISAAERLRGRTVEQETAEALAELPAQQQLRIAAGFRDFTERITAELAKLHEQHGQDYVVTEADMKAAAAAAMAAALSSGR</sequence>
<keyword evidence="2" id="KW-1185">Reference proteome</keyword>
<comment type="caution">
    <text evidence="1">The sequence shown here is derived from an EMBL/GenBank/DDBJ whole genome shotgun (WGS) entry which is preliminary data.</text>
</comment>
<proteinExistence type="predicted"/>
<protein>
    <submittedName>
        <fullName evidence="1">Uncharacterized protein</fullName>
    </submittedName>
</protein>
<evidence type="ECO:0000313" key="2">
    <source>
        <dbReference type="Proteomes" id="UP001205105"/>
    </source>
</evidence>
<name>A0AAD5H4D8_9CHLO</name>
<dbReference type="EMBL" id="JADXDR010000079">
    <property type="protein sequence ID" value="KAI7840468.1"/>
    <property type="molecule type" value="Genomic_DNA"/>
</dbReference>
<reference evidence="1" key="1">
    <citation type="submission" date="2020-11" db="EMBL/GenBank/DDBJ databases">
        <title>Chlorella ohadii genome sequencing and assembly.</title>
        <authorList>
            <person name="Murik O."/>
            <person name="Treves H."/>
            <person name="Kedem I."/>
            <person name="Shotland Y."/>
            <person name="Kaplan A."/>
        </authorList>
    </citation>
    <scope>NUCLEOTIDE SEQUENCE</scope>
    <source>
        <strain evidence="1">1</strain>
    </source>
</reference>
<dbReference type="AlphaFoldDB" id="A0AAD5H4D8"/>
<evidence type="ECO:0000313" key="1">
    <source>
        <dbReference type="EMBL" id="KAI7840468.1"/>
    </source>
</evidence>
<accession>A0AAD5H4D8</accession>
<dbReference type="Proteomes" id="UP001205105">
    <property type="component" value="Unassembled WGS sequence"/>
</dbReference>
<organism evidence="1 2">
    <name type="scientific">Chlorella ohadii</name>
    <dbReference type="NCBI Taxonomy" id="2649997"/>
    <lineage>
        <taxon>Eukaryota</taxon>
        <taxon>Viridiplantae</taxon>
        <taxon>Chlorophyta</taxon>
        <taxon>core chlorophytes</taxon>
        <taxon>Trebouxiophyceae</taxon>
        <taxon>Chlorellales</taxon>
        <taxon>Chlorellaceae</taxon>
        <taxon>Chlorella clade</taxon>
        <taxon>Chlorella</taxon>
    </lineage>
</organism>